<dbReference type="GO" id="GO:0003723">
    <property type="term" value="F:RNA binding"/>
    <property type="evidence" value="ECO:0007669"/>
    <property type="project" value="InterPro"/>
</dbReference>
<dbReference type="InterPro" id="IPR011990">
    <property type="entry name" value="TPR-like_helical_dom_sf"/>
</dbReference>
<dbReference type="Proteomes" id="UP001280121">
    <property type="component" value="Unassembled WGS sequence"/>
</dbReference>
<feature type="region of interest" description="Disordered" evidence="1">
    <location>
        <begin position="1"/>
        <end position="28"/>
    </location>
</feature>
<accession>A0AAD9THL8</accession>
<organism evidence="2 3">
    <name type="scientific">Dipteronia dyeriana</name>
    <dbReference type="NCBI Taxonomy" id="168575"/>
    <lineage>
        <taxon>Eukaryota</taxon>
        <taxon>Viridiplantae</taxon>
        <taxon>Streptophyta</taxon>
        <taxon>Embryophyta</taxon>
        <taxon>Tracheophyta</taxon>
        <taxon>Spermatophyta</taxon>
        <taxon>Magnoliopsida</taxon>
        <taxon>eudicotyledons</taxon>
        <taxon>Gunneridae</taxon>
        <taxon>Pentapetalae</taxon>
        <taxon>rosids</taxon>
        <taxon>malvids</taxon>
        <taxon>Sapindales</taxon>
        <taxon>Sapindaceae</taxon>
        <taxon>Hippocastanoideae</taxon>
        <taxon>Acereae</taxon>
        <taxon>Dipteronia</taxon>
    </lineage>
</organism>
<dbReference type="AlphaFoldDB" id="A0AAD9THL8"/>
<evidence type="ECO:0000313" key="3">
    <source>
        <dbReference type="Proteomes" id="UP001280121"/>
    </source>
</evidence>
<sequence>MENGEEKGDNPRRKKTVGGGGGSEMTGEEGLFKCGFFREAIDMFAAMNVKPNCNILVSVISACSGLGSLKFGKAIHGYSLRIFHEDNVILENAVLDFYARCGSLESARHLFVITPRRDVKSIPNYG</sequence>
<name>A0AAD9THL8_9ROSI</name>
<evidence type="ECO:0000256" key="1">
    <source>
        <dbReference type="SAM" id="MobiDB-lite"/>
    </source>
</evidence>
<dbReference type="PANTHER" id="PTHR47926">
    <property type="entry name" value="PENTATRICOPEPTIDE REPEAT-CONTAINING PROTEIN"/>
    <property type="match status" value="1"/>
</dbReference>
<evidence type="ECO:0008006" key="4">
    <source>
        <dbReference type="Google" id="ProtNLM"/>
    </source>
</evidence>
<keyword evidence="3" id="KW-1185">Reference proteome</keyword>
<dbReference type="InterPro" id="IPR046960">
    <property type="entry name" value="PPR_At4g14850-like_plant"/>
</dbReference>
<feature type="compositionally biased region" description="Basic and acidic residues" evidence="1">
    <location>
        <begin position="1"/>
        <end position="11"/>
    </location>
</feature>
<dbReference type="EMBL" id="JANJYI010000009">
    <property type="protein sequence ID" value="KAK2635937.1"/>
    <property type="molecule type" value="Genomic_DNA"/>
</dbReference>
<comment type="caution">
    <text evidence="2">The sequence shown here is derived from an EMBL/GenBank/DDBJ whole genome shotgun (WGS) entry which is preliminary data.</text>
</comment>
<gene>
    <name evidence="2" type="ORF">Ddye_030729</name>
</gene>
<evidence type="ECO:0000313" key="2">
    <source>
        <dbReference type="EMBL" id="KAK2635937.1"/>
    </source>
</evidence>
<protein>
    <recommendedName>
        <fullName evidence="4">Pentatricopeptide repeat-containing protein</fullName>
    </recommendedName>
</protein>
<proteinExistence type="predicted"/>
<dbReference type="GO" id="GO:0009451">
    <property type="term" value="P:RNA modification"/>
    <property type="evidence" value="ECO:0007669"/>
    <property type="project" value="InterPro"/>
</dbReference>
<dbReference type="Gene3D" id="1.25.40.10">
    <property type="entry name" value="Tetratricopeptide repeat domain"/>
    <property type="match status" value="1"/>
</dbReference>
<reference evidence="2" key="1">
    <citation type="journal article" date="2023" name="Plant J.">
        <title>Genome sequences and population genomics provide insights into the demographic history, inbreeding, and mutation load of two 'living fossil' tree species of Dipteronia.</title>
        <authorList>
            <person name="Feng Y."/>
            <person name="Comes H.P."/>
            <person name="Chen J."/>
            <person name="Zhu S."/>
            <person name="Lu R."/>
            <person name="Zhang X."/>
            <person name="Li P."/>
            <person name="Qiu J."/>
            <person name="Olsen K.M."/>
            <person name="Qiu Y."/>
        </authorList>
    </citation>
    <scope>NUCLEOTIDE SEQUENCE</scope>
    <source>
        <strain evidence="2">KIB01</strain>
    </source>
</reference>